<sequence>MNSSPKVNLALATNWMSTISLFILIPVGSFGCLFNIIIFTSKQLKKNPCAFYFLCTSLLELCILCFGGISRLATEHFGNTLISQNRMYCKIRSYLMTAIGTIAVYFVLLAAIDRCMATSIHVRYRAFSQIKIAHRIVIVTIIIGIVISIHSFIFFEPQLGCIPQPGVYALFYSIYLIVCTSILPDSLILIFSLLTFQNIRRARLRNAANQTINALHQQRMQKTESQLVKMMLTLALFSILIDLTKVSCYTYYFMTTNIPKSSYQQTVDVFIFQFGNVFLYLNYSKSFYIYTLASNLFRKVFSEIIQNFYHKLLRLFSKNNIHPITIIQ</sequence>
<gene>
    <name evidence="10" type="ORF">BJG266_LOCUS13582</name>
    <name evidence="11" type="ORF">QVE165_LOCUS14807</name>
</gene>
<dbReference type="Proteomes" id="UP000663877">
    <property type="component" value="Unassembled WGS sequence"/>
</dbReference>
<dbReference type="GO" id="GO:0004930">
    <property type="term" value="F:G protein-coupled receptor activity"/>
    <property type="evidence" value="ECO:0007669"/>
    <property type="project" value="UniProtKB-KW"/>
</dbReference>
<dbReference type="Proteomes" id="UP000663832">
    <property type="component" value="Unassembled WGS sequence"/>
</dbReference>
<dbReference type="SUPFAM" id="SSF81321">
    <property type="entry name" value="Family A G protein-coupled receptor-like"/>
    <property type="match status" value="1"/>
</dbReference>
<proteinExistence type="predicted"/>
<feature type="transmembrane region" description="Helical" evidence="8">
    <location>
        <begin position="266"/>
        <end position="283"/>
    </location>
</feature>
<feature type="transmembrane region" description="Helical" evidence="8">
    <location>
        <begin position="93"/>
        <end position="112"/>
    </location>
</feature>
<reference evidence="11" key="1">
    <citation type="submission" date="2021-02" db="EMBL/GenBank/DDBJ databases">
        <authorList>
            <person name="Nowell W R."/>
        </authorList>
    </citation>
    <scope>NUCLEOTIDE SEQUENCE</scope>
</reference>
<evidence type="ECO:0000256" key="2">
    <source>
        <dbReference type="ARBA" id="ARBA00022692"/>
    </source>
</evidence>
<evidence type="ECO:0000256" key="8">
    <source>
        <dbReference type="SAM" id="Phobius"/>
    </source>
</evidence>
<comment type="subcellular location">
    <subcellularLocation>
        <location evidence="1">Membrane</location>
        <topology evidence="1">Multi-pass membrane protein</topology>
    </subcellularLocation>
</comment>
<name>A0A814GNE8_9BILA</name>
<dbReference type="Pfam" id="PF00001">
    <property type="entry name" value="7tm_1"/>
    <property type="match status" value="1"/>
</dbReference>
<evidence type="ECO:0000313" key="12">
    <source>
        <dbReference type="Proteomes" id="UP000663832"/>
    </source>
</evidence>
<dbReference type="OrthoDB" id="10056238at2759"/>
<keyword evidence="4" id="KW-0297">G-protein coupled receptor</keyword>
<dbReference type="EMBL" id="CAJNOI010000055">
    <property type="protein sequence ID" value="CAF0957908.1"/>
    <property type="molecule type" value="Genomic_DNA"/>
</dbReference>
<keyword evidence="5 8" id="KW-0472">Membrane</keyword>
<evidence type="ECO:0000256" key="1">
    <source>
        <dbReference type="ARBA" id="ARBA00004141"/>
    </source>
</evidence>
<evidence type="ECO:0000256" key="5">
    <source>
        <dbReference type="ARBA" id="ARBA00023136"/>
    </source>
</evidence>
<feature type="transmembrane region" description="Helical" evidence="8">
    <location>
        <begin position="132"/>
        <end position="155"/>
    </location>
</feature>
<organism evidence="11 12">
    <name type="scientific">Adineta steineri</name>
    <dbReference type="NCBI Taxonomy" id="433720"/>
    <lineage>
        <taxon>Eukaryota</taxon>
        <taxon>Metazoa</taxon>
        <taxon>Spiralia</taxon>
        <taxon>Gnathifera</taxon>
        <taxon>Rotifera</taxon>
        <taxon>Eurotatoria</taxon>
        <taxon>Bdelloidea</taxon>
        <taxon>Adinetida</taxon>
        <taxon>Adinetidae</taxon>
        <taxon>Adineta</taxon>
    </lineage>
</organism>
<dbReference type="InterPro" id="IPR017452">
    <property type="entry name" value="GPCR_Rhodpsn_7TM"/>
</dbReference>
<dbReference type="InterPro" id="IPR000276">
    <property type="entry name" value="GPCR_Rhodpsn"/>
</dbReference>
<evidence type="ECO:0000256" key="4">
    <source>
        <dbReference type="ARBA" id="ARBA00023040"/>
    </source>
</evidence>
<evidence type="ECO:0000259" key="9">
    <source>
        <dbReference type="PROSITE" id="PS50262"/>
    </source>
</evidence>
<dbReference type="PANTHER" id="PTHR24243">
    <property type="entry name" value="G-PROTEIN COUPLED RECEPTOR"/>
    <property type="match status" value="1"/>
</dbReference>
<keyword evidence="6" id="KW-0675">Receptor</keyword>
<evidence type="ECO:0000256" key="3">
    <source>
        <dbReference type="ARBA" id="ARBA00022989"/>
    </source>
</evidence>
<protein>
    <recommendedName>
        <fullName evidence="9">G-protein coupled receptors family 1 profile domain-containing protein</fullName>
    </recommendedName>
</protein>
<feature type="transmembrane region" description="Helical" evidence="8">
    <location>
        <begin position="167"/>
        <end position="196"/>
    </location>
</feature>
<dbReference type="GO" id="GO:0005886">
    <property type="term" value="C:plasma membrane"/>
    <property type="evidence" value="ECO:0007669"/>
    <property type="project" value="TreeGrafter"/>
</dbReference>
<evidence type="ECO:0000313" key="11">
    <source>
        <dbReference type="EMBL" id="CAF0998711.1"/>
    </source>
</evidence>
<feature type="transmembrane region" description="Helical" evidence="8">
    <location>
        <begin position="227"/>
        <end position="254"/>
    </location>
</feature>
<accession>A0A814GNE8</accession>
<keyword evidence="3 8" id="KW-1133">Transmembrane helix</keyword>
<dbReference type="Gene3D" id="1.20.1070.10">
    <property type="entry name" value="Rhodopsin 7-helix transmembrane proteins"/>
    <property type="match status" value="1"/>
</dbReference>
<dbReference type="AlphaFoldDB" id="A0A814GNE8"/>
<dbReference type="PROSITE" id="PS50262">
    <property type="entry name" value="G_PROTEIN_RECEP_F1_2"/>
    <property type="match status" value="1"/>
</dbReference>
<evidence type="ECO:0000256" key="6">
    <source>
        <dbReference type="ARBA" id="ARBA00023170"/>
    </source>
</evidence>
<comment type="caution">
    <text evidence="11">The sequence shown here is derived from an EMBL/GenBank/DDBJ whole genome shotgun (WGS) entry which is preliminary data.</text>
</comment>
<dbReference type="PROSITE" id="PS51257">
    <property type="entry name" value="PROKAR_LIPOPROTEIN"/>
    <property type="match status" value="1"/>
</dbReference>
<feature type="domain" description="G-protein coupled receptors family 1 profile" evidence="9">
    <location>
        <begin position="31"/>
        <end position="290"/>
    </location>
</feature>
<evidence type="ECO:0000313" key="10">
    <source>
        <dbReference type="EMBL" id="CAF0957908.1"/>
    </source>
</evidence>
<dbReference type="PANTHER" id="PTHR24243:SF230">
    <property type="entry name" value="G-PROTEIN COUPLED RECEPTORS FAMILY 1 PROFILE DOMAIN-CONTAINING PROTEIN"/>
    <property type="match status" value="1"/>
</dbReference>
<feature type="transmembrane region" description="Helical" evidence="8">
    <location>
        <begin position="50"/>
        <end position="73"/>
    </location>
</feature>
<keyword evidence="2 8" id="KW-0812">Transmembrane</keyword>
<evidence type="ECO:0000256" key="7">
    <source>
        <dbReference type="ARBA" id="ARBA00023224"/>
    </source>
</evidence>
<keyword evidence="12" id="KW-1185">Reference proteome</keyword>
<keyword evidence="7" id="KW-0807">Transducer</keyword>
<dbReference type="EMBL" id="CAJNOM010000079">
    <property type="protein sequence ID" value="CAF0998711.1"/>
    <property type="molecule type" value="Genomic_DNA"/>
</dbReference>
<feature type="transmembrane region" description="Helical" evidence="8">
    <location>
        <begin position="15"/>
        <end position="38"/>
    </location>
</feature>